<dbReference type="EMBL" id="BTGU01000003">
    <property type="protein sequence ID" value="GMN31262.1"/>
    <property type="molecule type" value="Genomic_DNA"/>
</dbReference>
<evidence type="ECO:0000313" key="1">
    <source>
        <dbReference type="EMBL" id="GMN31262.1"/>
    </source>
</evidence>
<accession>A0AA87ZC43</accession>
<dbReference type="AlphaFoldDB" id="A0AA87ZC43"/>
<organism evidence="1 2">
    <name type="scientific">Ficus carica</name>
    <name type="common">Common fig</name>
    <dbReference type="NCBI Taxonomy" id="3494"/>
    <lineage>
        <taxon>Eukaryota</taxon>
        <taxon>Viridiplantae</taxon>
        <taxon>Streptophyta</taxon>
        <taxon>Embryophyta</taxon>
        <taxon>Tracheophyta</taxon>
        <taxon>Spermatophyta</taxon>
        <taxon>Magnoliopsida</taxon>
        <taxon>eudicotyledons</taxon>
        <taxon>Gunneridae</taxon>
        <taxon>Pentapetalae</taxon>
        <taxon>rosids</taxon>
        <taxon>fabids</taxon>
        <taxon>Rosales</taxon>
        <taxon>Moraceae</taxon>
        <taxon>Ficeae</taxon>
        <taxon>Ficus</taxon>
    </lineage>
</organism>
<dbReference type="InterPro" id="IPR025322">
    <property type="entry name" value="PADRE_dom"/>
</dbReference>
<keyword evidence="2" id="KW-1185">Reference proteome</keyword>
<reference evidence="1" key="1">
    <citation type="submission" date="2023-07" db="EMBL/GenBank/DDBJ databases">
        <title>draft genome sequence of fig (Ficus carica).</title>
        <authorList>
            <person name="Takahashi T."/>
            <person name="Nishimura K."/>
        </authorList>
    </citation>
    <scope>NUCLEOTIDE SEQUENCE</scope>
</reference>
<name>A0AA87ZC43_FICCA</name>
<protein>
    <submittedName>
        <fullName evidence="1">Uncharacterized protein</fullName>
    </submittedName>
</protein>
<proteinExistence type="predicted"/>
<sequence>MGNCLFGGLGDPDGVIKVITSNGGVMEFLAPITAGSIAGEFPGHGIFRSRDLFWKPMSHHEDLVAGQSYYILPLNVSAGTGEGPGRREGHVRSSSIPANSLVAPYRMSLDYQAGNVLKRSYTDVFSRYGHGVRFWKVKLVISPEQLLEILSQEGPTQELIESVRTFAKCGNGAVSALGFSEYQWSLSSSSRNASSKVEGLEDIINGDGKLIL</sequence>
<dbReference type="PANTHER" id="PTHR33148:SF48">
    <property type="entry name" value="DUF4228 DOMAIN PROTEIN"/>
    <property type="match status" value="1"/>
</dbReference>
<dbReference type="Pfam" id="PF14009">
    <property type="entry name" value="PADRE"/>
    <property type="match status" value="1"/>
</dbReference>
<dbReference type="PANTHER" id="PTHR33148">
    <property type="entry name" value="PLASTID MOVEMENT IMPAIRED PROTEIN-RELATED"/>
    <property type="match status" value="1"/>
</dbReference>
<comment type="caution">
    <text evidence="1">The sequence shown here is derived from an EMBL/GenBank/DDBJ whole genome shotgun (WGS) entry which is preliminary data.</text>
</comment>
<gene>
    <name evidence="1" type="ORF">TIFTF001_003162</name>
</gene>
<dbReference type="Proteomes" id="UP001187192">
    <property type="component" value="Unassembled WGS sequence"/>
</dbReference>
<evidence type="ECO:0000313" key="2">
    <source>
        <dbReference type="Proteomes" id="UP001187192"/>
    </source>
</evidence>